<keyword evidence="2" id="KW-1185">Reference proteome</keyword>
<evidence type="ECO:0000313" key="2">
    <source>
        <dbReference type="Proteomes" id="UP000017842"/>
    </source>
</evidence>
<gene>
    <name evidence="1" type="ORF">MGMO_8c00710</name>
</gene>
<proteinExistence type="predicted"/>
<dbReference type="Proteomes" id="UP000017842">
    <property type="component" value="Unassembled WGS sequence"/>
</dbReference>
<evidence type="ECO:0000313" key="1">
    <source>
        <dbReference type="EMBL" id="ESS73934.1"/>
    </source>
</evidence>
<protein>
    <submittedName>
        <fullName evidence="1">Uncharacterized protein</fullName>
    </submittedName>
</protein>
<name>V5C1F0_9GAMM</name>
<reference evidence="1 2" key="1">
    <citation type="journal article" date="2013" name="Genome Announc.">
        <title>Draft Genome Sequence of the Methanotrophic Gammaproteobacterium Methyloglobulus morosus DSM 22980 Strain KoM1.</title>
        <authorList>
            <person name="Poehlein A."/>
            <person name="Deutzmann J.S."/>
            <person name="Daniel R."/>
            <person name="Simeonova D.D."/>
        </authorList>
    </citation>
    <scope>NUCLEOTIDE SEQUENCE [LARGE SCALE GENOMIC DNA]</scope>
    <source>
        <strain evidence="1 2">KoM1</strain>
    </source>
</reference>
<dbReference type="AlphaFoldDB" id="V5C1F0"/>
<accession>V5C1F0</accession>
<organism evidence="1 2">
    <name type="scientific">Methyloglobulus morosus KoM1</name>
    <dbReference type="NCBI Taxonomy" id="1116472"/>
    <lineage>
        <taxon>Bacteria</taxon>
        <taxon>Pseudomonadati</taxon>
        <taxon>Pseudomonadota</taxon>
        <taxon>Gammaproteobacteria</taxon>
        <taxon>Methylococcales</taxon>
        <taxon>Methylococcaceae</taxon>
        <taxon>Methyloglobulus</taxon>
    </lineage>
</organism>
<sequence>MKQWKRSSTEEPEFVASISPHFVTLHAGYGL</sequence>
<dbReference type="EMBL" id="AYLO01000008">
    <property type="protein sequence ID" value="ESS73934.1"/>
    <property type="molecule type" value="Genomic_DNA"/>
</dbReference>
<comment type="caution">
    <text evidence="1">The sequence shown here is derived from an EMBL/GenBank/DDBJ whole genome shotgun (WGS) entry which is preliminary data.</text>
</comment>